<keyword evidence="2" id="KW-0812">Transmembrane</keyword>
<evidence type="ECO:0000313" key="5">
    <source>
        <dbReference type="Proteomes" id="UP000539111"/>
    </source>
</evidence>
<feature type="region of interest" description="Disordered" evidence="1">
    <location>
        <begin position="61"/>
        <end position="115"/>
    </location>
</feature>
<feature type="domain" description="LytR/CpsA/Psr regulator C-terminal" evidence="3">
    <location>
        <begin position="115"/>
        <end position="197"/>
    </location>
</feature>
<feature type="compositionally biased region" description="Basic and acidic residues" evidence="1">
    <location>
        <begin position="74"/>
        <end position="86"/>
    </location>
</feature>
<dbReference type="Pfam" id="PF13399">
    <property type="entry name" value="LytR_C"/>
    <property type="match status" value="1"/>
</dbReference>
<dbReference type="RefSeq" id="WP_179424987.1">
    <property type="nucleotide sequence ID" value="NZ_JACBZP010000001.1"/>
</dbReference>
<feature type="compositionally biased region" description="Low complexity" evidence="1">
    <location>
        <begin position="94"/>
        <end position="105"/>
    </location>
</feature>
<dbReference type="Gene3D" id="3.30.70.2390">
    <property type="match status" value="1"/>
</dbReference>
<proteinExistence type="predicted"/>
<dbReference type="Proteomes" id="UP000539111">
    <property type="component" value="Unassembled WGS sequence"/>
</dbReference>
<evidence type="ECO:0000259" key="3">
    <source>
        <dbReference type="Pfam" id="PF13399"/>
    </source>
</evidence>
<keyword evidence="5" id="KW-1185">Reference proteome</keyword>
<dbReference type="PANTHER" id="PTHR33392:SF6">
    <property type="entry name" value="POLYISOPRENYL-TEICHOIC ACID--PEPTIDOGLYCAN TEICHOIC ACID TRANSFERASE TAGU"/>
    <property type="match status" value="1"/>
</dbReference>
<keyword evidence="2" id="KW-1133">Transmembrane helix</keyword>
<gene>
    <name evidence="4" type="ORF">BJY26_000248</name>
</gene>
<evidence type="ECO:0000313" key="4">
    <source>
        <dbReference type="EMBL" id="NYI65942.1"/>
    </source>
</evidence>
<dbReference type="EMBL" id="JACBZP010000001">
    <property type="protein sequence ID" value="NYI65942.1"/>
    <property type="molecule type" value="Genomic_DNA"/>
</dbReference>
<evidence type="ECO:0000256" key="2">
    <source>
        <dbReference type="SAM" id="Phobius"/>
    </source>
</evidence>
<dbReference type="InterPro" id="IPR027381">
    <property type="entry name" value="LytR/CpsA/Psr_C"/>
</dbReference>
<feature type="region of interest" description="Disordered" evidence="1">
    <location>
        <begin position="128"/>
        <end position="152"/>
    </location>
</feature>
<reference evidence="4 5" key="1">
    <citation type="submission" date="2020-07" db="EMBL/GenBank/DDBJ databases">
        <title>Sequencing the genomes of 1000 actinobacteria strains.</title>
        <authorList>
            <person name="Klenk H.-P."/>
        </authorList>
    </citation>
    <scope>NUCLEOTIDE SEQUENCE [LARGE SCALE GENOMIC DNA]</scope>
    <source>
        <strain evidence="4 5">DSM 26341</strain>
    </source>
</reference>
<protein>
    <recommendedName>
        <fullName evidence="3">LytR/CpsA/Psr regulator C-terminal domain-containing protein</fullName>
    </recommendedName>
</protein>
<feature type="compositionally biased region" description="Basic and acidic residues" evidence="1">
    <location>
        <begin position="15"/>
        <end position="26"/>
    </location>
</feature>
<organism evidence="4 5">
    <name type="scientific">Spelaeicoccus albus</name>
    <dbReference type="NCBI Taxonomy" id="1280376"/>
    <lineage>
        <taxon>Bacteria</taxon>
        <taxon>Bacillati</taxon>
        <taxon>Actinomycetota</taxon>
        <taxon>Actinomycetes</taxon>
        <taxon>Micrococcales</taxon>
        <taxon>Brevibacteriaceae</taxon>
        <taxon>Spelaeicoccus</taxon>
    </lineage>
</organism>
<feature type="region of interest" description="Disordered" evidence="1">
    <location>
        <begin position="1"/>
        <end position="26"/>
    </location>
</feature>
<name>A0A7Z0A7R8_9MICO</name>
<sequence length="201" mass="20841">MPQQYPPDEFDDVTDSDRRGTHREKSARLGGVSSIVFVAIVVVVVALLGIAVVNIVNSGKAGTDRQSAISGDNGKSDSGKAGDKNGKSGKSSKKPSATKSTSKSPVAAVDKSENVQVLNSTTTAGMAARASEKLRDDGWSVSSTGNYGTPQDTTTVYYSSADLKPTAKALAKKLGTTKVEQSTQFATSVTVVLGSDYSDSQ</sequence>
<comment type="caution">
    <text evidence="4">The sequence shown here is derived from an EMBL/GenBank/DDBJ whole genome shotgun (WGS) entry which is preliminary data.</text>
</comment>
<feature type="compositionally biased region" description="Polar residues" evidence="1">
    <location>
        <begin position="140"/>
        <end position="152"/>
    </location>
</feature>
<dbReference type="PANTHER" id="PTHR33392">
    <property type="entry name" value="POLYISOPRENYL-TEICHOIC ACID--PEPTIDOGLYCAN TEICHOIC ACID TRANSFERASE TAGU"/>
    <property type="match status" value="1"/>
</dbReference>
<keyword evidence="2" id="KW-0472">Membrane</keyword>
<accession>A0A7Z0A7R8</accession>
<feature type="transmembrane region" description="Helical" evidence="2">
    <location>
        <begin position="35"/>
        <end position="56"/>
    </location>
</feature>
<evidence type="ECO:0000256" key="1">
    <source>
        <dbReference type="SAM" id="MobiDB-lite"/>
    </source>
</evidence>
<dbReference type="AlphaFoldDB" id="A0A7Z0A7R8"/>
<dbReference type="InterPro" id="IPR050922">
    <property type="entry name" value="LytR/CpsA/Psr_CW_biosynth"/>
</dbReference>